<dbReference type="SUPFAM" id="SSF56112">
    <property type="entry name" value="Protein kinase-like (PK-like)"/>
    <property type="match status" value="1"/>
</dbReference>
<reference evidence="2" key="2">
    <citation type="submission" date="2020-11" db="EMBL/GenBank/DDBJ databases">
        <authorList>
            <person name="McCartney M.A."/>
            <person name="Auch B."/>
            <person name="Kono T."/>
            <person name="Mallez S."/>
            <person name="Becker A."/>
            <person name="Gohl D.M."/>
            <person name="Silverstein K.A.T."/>
            <person name="Koren S."/>
            <person name="Bechman K.B."/>
            <person name="Herman A."/>
            <person name="Abrahante J.E."/>
            <person name="Garbe J."/>
        </authorList>
    </citation>
    <scope>NUCLEOTIDE SEQUENCE</scope>
    <source>
        <strain evidence="2">Duluth1</strain>
        <tissue evidence="2">Whole animal</tissue>
    </source>
</reference>
<dbReference type="InterPro" id="IPR050122">
    <property type="entry name" value="RTK"/>
</dbReference>
<dbReference type="InterPro" id="IPR001245">
    <property type="entry name" value="Ser-Thr/Tyr_kinase_cat_dom"/>
</dbReference>
<protein>
    <recommendedName>
        <fullName evidence="1">Serine-threonine/tyrosine-protein kinase catalytic domain-containing protein</fullName>
    </recommendedName>
</protein>
<organism evidence="2 3">
    <name type="scientific">Dreissena polymorpha</name>
    <name type="common">Zebra mussel</name>
    <name type="synonym">Mytilus polymorpha</name>
    <dbReference type="NCBI Taxonomy" id="45954"/>
    <lineage>
        <taxon>Eukaryota</taxon>
        <taxon>Metazoa</taxon>
        <taxon>Spiralia</taxon>
        <taxon>Lophotrochozoa</taxon>
        <taxon>Mollusca</taxon>
        <taxon>Bivalvia</taxon>
        <taxon>Autobranchia</taxon>
        <taxon>Heteroconchia</taxon>
        <taxon>Euheterodonta</taxon>
        <taxon>Imparidentia</taxon>
        <taxon>Neoheterodontei</taxon>
        <taxon>Myida</taxon>
        <taxon>Dreissenoidea</taxon>
        <taxon>Dreissenidae</taxon>
        <taxon>Dreissena</taxon>
    </lineage>
</organism>
<feature type="domain" description="Serine-threonine/tyrosine-protein kinase catalytic" evidence="1">
    <location>
        <begin position="16"/>
        <end position="62"/>
    </location>
</feature>
<dbReference type="GO" id="GO:0043235">
    <property type="term" value="C:receptor complex"/>
    <property type="evidence" value="ECO:0007669"/>
    <property type="project" value="TreeGrafter"/>
</dbReference>
<gene>
    <name evidence="2" type="ORF">DPMN_120710</name>
</gene>
<sequence>MLPLCSYMEIPCVFQWSYGVVLWELLTRGMCPYPAVDNWDIMRYLKSGRRLEKPEYCPDDVCVYVINNHEFFSELNASSDR</sequence>
<evidence type="ECO:0000313" key="3">
    <source>
        <dbReference type="Proteomes" id="UP000828390"/>
    </source>
</evidence>
<dbReference type="PANTHER" id="PTHR24416:SF617">
    <property type="entry name" value="RET ONCOGENE, ISOFORM A"/>
    <property type="match status" value="1"/>
</dbReference>
<dbReference type="Gene3D" id="1.10.510.10">
    <property type="entry name" value="Transferase(Phosphotransferase) domain 1"/>
    <property type="match status" value="1"/>
</dbReference>
<proteinExistence type="predicted"/>
<accession>A0A9D4GL08</accession>
<evidence type="ECO:0000259" key="1">
    <source>
        <dbReference type="Pfam" id="PF07714"/>
    </source>
</evidence>
<dbReference type="GO" id="GO:0005886">
    <property type="term" value="C:plasma membrane"/>
    <property type="evidence" value="ECO:0007669"/>
    <property type="project" value="TreeGrafter"/>
</dbReference>
<reference evidence="2" key="1">
    <citation type="journal article" date="2019" name="bioRxiv">
        <title>The Genome of the Zebra Mussel, Dreissena polymorpha: A Resource for Invasive Species Research.</title>
        <authorList>
            <person name="McCartney M.A."/>
            <person name="Auch B."/>
            <person name="Kono T."/>
            <person name="Mallez S."/>
            <person name="Zhang Y."/>
            <person name="Obille A."/>
            <person name="Becker A."/>
            <person name="Abrahante J.E."/>
            <person name="Garbe J."/>
            <person name="Badalamenti J.P."/>
            <person name="Herman A."/>
            <person name="Mangelson H."/>
            <person name="Liachko I."/>
            <person name="Sullivan S."/>
            <person name="Sone E.D."/>
            <person name="Koren S."/>
            <person name="Silverstein K.A.T."/>
            <person name="Beckman K.B."/>
            <person name="Gohl D.M."/>
        </authorList>
    </citation>
    <scope>NUCLEOTIDE SEQUENCE</scope>
    <source>
        <strain evidence="2">Duluth1</strain>
        <tissue evidence="2">Whole animal</tissue>
    </source>
</reference>
<dbReference type="Proteomes" id="UP000828390">
    <property type="component" value="Unassembled WGS sequence"/>
</dbReference>
<keyword evidence="3" id="KW-1185">Reference proteome</keyword>
<dbReference type="GO" id="GO:0007169">
    <property type="term" value="P:cell surface receptor protein tyrosine kinase signaling pathway"/>
    <property type="evidence" value="ECO:0007669"/>
    <property type="project" value="TreeGrafter"/>
</dbReference>
<dbReference type="InterPro" id="IPR011009">
    <property type="entry name" value="Kinase-like_dom_sf"/>
</dbReference>
<dbReference type="EMBL" id="JAIWYP010000005">
    <property type="protein sequence ID" value="KAH3818980.1"/>
    <property type="molecule type" value="Genomic_DNA"/>
</dbReference>
<name>A0A9D4GL08_DREPO</name>
<dbReference type="Pfam" id="PF07714">
    <property type="entry name" value="PK_Tyr_Ser-Thr"/>
    <property type="match status" value="1"/>
</dbReference>
<dbReference type="AlphaFoldDB" id="A0A9D4GL08"/>
<dbReference type="PANTHER" id="PTHR24416">
    <property type="entry name" value="TYROSINE-PROTEIN KINASE RECEPTOR"/>
    <property type="match status" value="1"/>
</dbReference>
<dbReference type="GO" id="GO:0004714">
    <property type="term" value="F:transmembrane receptor protein tyrosine kinase activity"/>
    <property type="evidence" value="ECO:0007669"/>
    <property type="project" value="TreeGrafter"/>
</dbReference>
<comment type="caution">
    <text evidence="2">The sequence shown here is derived from an EMBL/GenBank/DDBJ whole genome shotgun (WGS) entry which is preliminary data.</text>
</comment>
<evidence type="ECO:0000313" key="2">
    <source>
        <dbReference type="EMBL" id="KAH3818980.1"/>
    </source>
</evidence>